<sequence length="91" mass="9858">MRVEHRVNTAQRPAHSERGPHTGAIEVPLLPTGGLCPRPYSRARPWPQPITGQTGTPCATAVKPARRRQLSVLQREADWGKAKAASALSSD</sequence>
<keyword evidence="3" id="KW-1185">Reference proteome</keyword>
<organism evidence="2 3">
    <name type="scientific">Aldrovandia affinis</name>
    <dbReference type="NCBI Taxonomy" id="143900"/>
    <lineage>
        <taxon>Eukaryota</taxon>
        <taxon>Metazoa</taxon>
        <taxon>Chordata</taxon>
        <taxon>Craniata</taxon>
        <taxon>Vertebrata</taxon>
        <taxon>Euteleostomi</taxon>
        <taxon>Actinopterygii</taxon>
        <taxon>Neopterygii</taxon>
        <taxon>Teleostei</taxon>
        <taxon>Notacanthiformes</taxon>
        <taxon>Halosauridae</taxon>
        <taxon>Aldrovandia</taxon>
    </lineage>
</organism>
<name>A0AAD7REX7_9TELE</name>
<gene>
    <name evidence="2" type="ORF">AAFF_G00234070</name>
</gene>
<reference evidence="2" key="1">
    <citation type="journal article" date="2023" name="Science">
        <title>Genome structures resolve the early diversification of teleost fishes.</title>
        <authorList>
            <person name="Parey E."/>
            <person name="Louis A."/>
            <person name="Montfort J."/>
            <person name="Bouchez O."/>
            <person name="Roques C."/>
            <person name="Iampietro C."/>
            <person name="Lluch J."/>
            <person name="Castinel A."/>
            <person name="Donnadieu C."/>
            <person name="Desvignes T."/>
            <person name="Floi Bucao C."/>
            <person name="Jouanno E."/>
            <person name="Wen M."/>
            <person name="Mejri S."/>
            <person name="Dirks R."/>
            <person name="Jansen H."/>
            <person name="Henkel C."/>
            <person name="Chen W.J."/>
            <person name="Zahm M."/>
            <person name="Cabau C."/>
            <person name="Klopp C."/>
            <person name="Thompson A.W."/>
            <person name="Robinson-Rechavi M."/>
            <person name="Braasch I."/>
            <person name="Lecointre G."/>
            <person name="Bobe J."/>
            <person name="Postlethwait J.H."/>
            <person name="Berthelot C."/>
            <person name="Roest Crollius H."/>
            <person name="Guiguen Y."/>
        </authorList>
    </citation>
    <scope>NUCLEOTIDE SEQUENCE</scope>
    <source>
        <strain evidence="2">NC1722</strain>
    </source>
</reference>
<dbReference type="EMBL" id="JAINUG010000309">
    <property type="protein sequence ID" value="KAJ8378838.1"/>
    <property type="molecule type" value="Genomic_DNA"/>
</dbReference>
<proteinExistence type="predicted"/>
<evidence type="ECO:0000313" key="2">
    <source>
        <dbReference type="EMBL" id="KAJ8378838.1"/>
    </source>
</evidence>
<comment type="caution">
    <text evidence="2">The sequence shown here is derived from an EMBL/GenBank/DDBJ whole genome shotgun (WGS) entry which is preliminary data.</text>
</comment>
<dbReference type="Proteomes" id="UP001221898">
    <property type="component" value="Unassembled WGS sequence"/>
</dbReference>
<dbReference type="AlphaFoldDB" id="A0AAD7REX7"/>
<protein>
    <submittedName>
        <fullName evidence="2">Uncharacterized protein</fullName>
    </submittedName>
</protein>
<feature type="region of interest" description="Disordered" evidence="1">
    <location>
        <begin position="1"/>
        <end position="64"/>
    </location>
</feature>
<accession>A0AAD7REX7</accession>
<evidence type="ECO:0000256" key="1">
    <source>
        <dbReference type="SAM" id="MobiDB-lite"/>
    </source>
</evidence>
<evidence type="ECO:0000313" key="3">
    <source>
        <dbReference type="Proteomes" id="UP001221898"/>
    </source>
</evidence>